<keyword evidence="2" id="KW-1185">Reference proteome</keyword>
<dbReference type="EMBL" id="CAAALY010009807">
    <property type="protein sequence ID" value="VEL10733.1"/>
    <property type="molecule type" value="Genomic_DNA"/>
</dbReference>
<dbReference type="AlphaFoldDB" id="A0A448WFY3"/>
<gene>
    <name evidence="1" type="ORF">PXEA_LOCUS4173</name>
</gene>
<proteinExistence type="predicted"/>
<dbReference type="Gene3D" id="3.40.50.300">
    <property type="entry name" value="P-loop containing nucleotide triphosphate hydrolases"/>
    <property type="match status" value="1"/>
</dbReference>
<dbReference type="InterPro" id="IPR027417">
    <property type="entry name" value="P-loop_NTPase"/>
</dbReference>
<accession>A0A448WFY3</accession>
<organism evidence="1 2">
    <name type="scientific">Protopolystoma xenopodis</name>
    <dbReference type="NCBI Taxonomy" id="117903"/>
    <lineage>
        <taxon>Eukaryota</taxon>
        <taxon>Metazoa</taxon>
        <taxon>Spiralia</taxon>
        <taxon>Lophotrochozoa</taxon>
        <taxon>Platyhelminthes</taxon>
        <taxon>Monogenea</taxon>
        <taxon>Polyopisthocotylea</taxon>
        <taxon>Polystomatidea</taxon>
        <taxon>Polystomatidae</taxon>
        <taxon>Protopolystoma</taxon>
    </lineage>
</organism>
<sequence>MPGRDAELAACLDASRKMELRYGHWFDNVFVPVSLESALDYLLNLATRLEREPQWIPRHYFKVVSQMAAARVTR</sequence>
<name>A0A448WFY3_9PLAT</name>
<dbReference type="OrthoDB" id="43580at2759"/>
<reference evidence="1" key="1">
    <citation type="submission" date="2018-11" db="EMBL/GenBank/DDBJ databases">
        <authorList>
            <consortium name="Pathogen Informatics"/>
        </authorList>
    </citation>
    <scope>NUCLEOTIDE SEQUENCE</scope>
</reference>
<evidence type="ECO:0008006" key="3">
    <source>
        <dbReference type="Google" id="ProtNLM"/>
    </source>
</evidence>
<comment type="caution">
    <text evidence="1">The sequence shown here is derived from an EMBL/GenBank/DDBJ whole genome shotgun (WGS) entry which is preliminary data.</text>
</comment>
<dbReference type="Proteomes" id="UP000784294">
    <property type="component" value="Unassembled WGS sequence"/>
</dbReference>
<evidence type="ECO:0000313" key="2">
    <source>
        <dbReference type="Proteomes" id="UP000784294"/>
    </source>
</evidence>
<protein>
    <recommendedName>
        <fullName evidence="3">Guanylate kinase-like domain-containing protein</fullName>
    </recommendedName>
</protein>
<evidence type="ECO:0000313" key="1">
    <source>
        <dbReference type="EMBL" id="VEL10733.1"/>
    </source>
</evidence>